<dbReference type="InterPro" id="IPR036938">
    <property type="entry name" value="PAP2/HPO_sf"/>
</dbReference>
<evidence type="ECO:0000259" key="3">
    <source>
        <dbReference type="SMART" id="SM00014"/>
    </source>
</evidence>
<feature type="transmembrane region" description="Helical" evidence="2">
    <location>
        <begin position="197"/>
        <end position="216"/>
    </location>
</feature>
<dbReference type="InParanoid" id="D6TFS3"/>
<dbReference type="Proteomes" id="UP000004508">
    <property type="component" value="Unassembled WGS sequence"/>
</dbReference>
<dbReference type="OrthoDB" id="9789113at2"/>
<dbReference type="FunCoup" id="D6TFS3">
    <property type="interactions" value="219"/>
</dbReference>
<evidence type="ECO:0000256" key="1">
    <source>
        <dbReference type="SAM" id="MobiDB-lite"/>
    </source>
</evidence>
<feature type="domain" description="Phosphatidic acid phosphatase type 2/haloperoxidase" evidence="3">
    <location>
        <begin position="128"/>
        <end position="243"/>
    </location>
</feature>
<dbReference type="AlphaFoldDB" id="D6TFS3"/>
<feature type="transmembrane region" description="Helical" evidence="2">
    <location>
        <begin position="128"/>
        <end position="148"/>
    </location>
</feature>
<feature type="transmembrane region" description="Helical" evidence="2">
    <location>
        <begin position="174"/>
        <end position="192"/>
    </location>
</feature>
<dbReference type="CDD" id="cd03392">
    <property type="entry name" value="PAP2_like_2"/>
    <property type="match status" value="1"/>
</dbReference>
<dbReference type="RefSeq" id="WP_007908023.1">
    <property type="nucleotide sequence ID" value="NZ_ADVG01000001.1"/>
</dbReference>
<keyword evidence="2" id="KW-1133">Transmembrane helix</keyword>
<reference evidence="4 5" key="1">
    <citation type="journal article" date="2011" name="Stand. Genomic Sci.">
        <title>Non-contiguous finished genome sequence and contextual data of the filamentous soil bacterium Ktedonobacter racemifer type strain (SOSP1-21).</title>
        <authorList>
            <person name="Chang Y.J."/>
            <person name="Land M."/>
            <person name="Hauser L."/>
            <person name="Chertkov O."/>
            <person name="Del Rio T.G."/>
            <person name="Nolan M."/>
            <person name="Copeland A."/>
            <person name="Tice H."/>
            <person name="Cheng J.F."/>
            <person name="Lucas S."/>
            <person name="Han C."/>
            <person name="Goodwin L."/>
            <person name="Pitluck S."/>
            <person name="Ivanova N."/>
            <person name="Ovchinikova G."/>
            <person name="Pati A."/>
            <person name="Chen A."/>
            <person name="Palaniappan K."/>
            <person name="Mavromatis K."/>
            <person name="Liolios K."/>
            <person name="Brettin T."/>
            <person name="Fiebig A."/>
            <person name="Rohde M."/>
            <person name="Abt B."/>
            <person name="Goker M."/>
            <person name="Detter J.C."/>
            <person name="Woyke T."/>
            <person name="Bristow J."/>
            <person name="Eisen J.A."/>
            <person name="Markowitz V."/>
            <person name="Hugenholtz P."/>
            <person name="Kyrpides N.C."/>
            <person name="Klenk H.P."/>
            <person name="Lapidus A."/>
        </authorList>
    </citation>
    <scope>NUCLEOTIDE SEQUENCE [LARGE SCALE GENOMIC DNA]</scope>
    <source>
        <strain evidence="5">DSM 44963</strain>
    </source>
</reference>
<feature type="transmembrane region" description="Helical" evidence="2">
    <location>
        <begin position="47"/>
        <end position="68"/>
    </location>
</feature>
<evidence type="ECO:0000256" key="2">
    <source>
        <dbReference type="SAM" id="Phobius"/>
    </source>
</evidence>
<dbReference type="SMART" id="SM00014">
    <property type="entry name" value="acidPPc"/>
    <property type="match status" value="1"/>
</dbReference>
<dbReference type="Gene3D" id="1.20.144.10">
    <property type="entry name" value="Phosphatidic acid phosphatase type 2/haloperoxidase"/>
    <property type="match status" value="2"/>
</dbReference>
<gene>
    <name evidence="4" type="ORF">Krac_12181</name>
</gene>
<dbReference type="PANTHER" id="PTHR14969:SF13">
    <property type="entry name" value="AT30094P"/>
    <property type="match status" value="1"/>
</dbReference>
<feature type="transmembrane region" description="Helical" evidence="2">
    <location>
        <begin position="96"/>
        <end position="121"/>
    </location>
</feature>
<dbReference type="InterPro" id="IPR000326">
    <property type="entry name" value="PAP2/HPO"/>
</dbReference>
<keyword evidence="2" id="KW-0472">Membrane</keyword>
<feature type="compositionally biased region" description="Basic and acidic residues" evidence="1">
    <location>
        <begin position="8"/>
        <end position="20"/>
    </location>
</feature>
<sequence length="272" mass="30756">MPEQNASSKDEGMKELEGHAQETVQKAQQEVEESRSPWWSVLRKTSVLIMFDAILLVLFGALAAYVHFNAVLNIDVFITQEFQEQRTPWLDILMTAVSYIGTNLMLSILFIIVAAVIFWVVNLRLEALILIVHTTVSSLLNGLLKVWIGRPRPTTNLVEILQVAGGKSFPSGHVMGYVAFWGLLFSFGVILFKRDRWWHYVLLIIPALFVILVGPSRVYLGDHWSSDVLGAYMIGLFLLSVTLWIYGRLKRRGVLEYKNTHSSAKARPAHSS</sequence>
<keyword evidence="2" id="KW-0812">Transmembrane</keyword>
<dbReference type="SUPFAM" id="SSF48317">
    <property type="entry name" value="Acid phosphatase/Vanadium-dependent haloperoxidase"/>
    <property type="match status" value="1"/>
</dbReference>
<evidence type="ECO:0000313" key="5">
    <source>
        <dbReference type="Proteomes" id="UP000004508"/>
    </source>
</evidence>
<dbReference type="eggNOG" id="COG0671">
    <property type="taxonomic scope" value="Bacteria"/>
</dbReference>
<organism evidence="4 5">
    <name type="scientific">Ktedonobacter racemifer DSM 44963</name>
    <dbReference type="NCBI Taxonomy" id="485913"/>
    <lineage>
        <taxon>Bacteria</taxon>
        <taxon>Bacillati</taxon>
        <taxon>Chloroflexota</taxon>
        <taxon>Ktedonobacteria</taxon>
        <taxon>Ktedonobacterales</taxon>
        <taxon>Ktedonobacteraceae</taxon>
        <taxon>Ktedonobacter</taxon>
    </lineage>
</organism>
<keyword evidence="5" id="KW-1185">Reference proteome</keyword>
<dbReference type="PANTHER" id="PTHR14969">
    <property type="entry name" value="SPHINGOSINE-1-PHOSPHATE PHOSPHOHYDROLASE"/>
    <property type="match status" value="1"/>
</dbReference>
<dbReference type="Pfam" id="PF01569">
    <property type="entry name" value="PAP2"/>
    <property type="match status" value="1"/>
</dbReference>
<feature type="transmembrane region" description="Helical" evidence="2">
    <location>
        <begin position="228"/>
        <end position="246"/>
    </location>
</feature>
<dbReference type="EMBL" id="ADVG01000001">
    <property type="protein sequence ID" value="EFH90556.1"/>
    <property type="molecule type" value="Genomic_DNA"/>
</dbReference>
<comment type="caution">
    <text evidence="4">The sequence shown here is derived from an EMBL/GenBank/DDBJ whole genome shotgun (WGS) entry which is preliminary data.</text>
</comment>
<accession>D6TFS3</accession>
<evidence type="ECO:0000313" key="4">
    <source>
        <dbReference type="EMBL" id="EFH90556.1"/>
    </source>
</evidence>
<dbReference type="STRING" id="485913.Krac_12181"/>
<name>D6TFS3_KTERA</name>
<protein>
    <submittedName>
        <fullName evidence="4">Phosphoesterase PA-phosphatase related protein</fullName>
    </submittedName>
</protein>
<feature type="region of interest" description="Disordered" evidence="1">
    <location>
        <begin position="1"/>
        <end position="29"/>
    </location>
</feature>
<proteinExistence type="predicted"/>